<dbReference type="Proteomes" id="UP000268684">
    <property type="component" value="Chromosome III"/>
</dbReference>
<protein>
    <submittedName>
        <fullName evidence="3">Ran GTPase-activating protein (RanGAP) involved in mRNA processing and transport</fullName>
    </submittedName>
</protein>
<sequence>MGLKPSREQPSAGSVEHVRHEEIEATSPTSGPPEASRSRLESLPPELFGLVAGLTPLKDRRALREVSKTIRTRTIGFTTAVRVHDRGRLRDLGRIYPALRDLDVSAYRGMKNGDAVAKVRDSSRMTPTETADLVAMLHKRRDLRSVQLHQNFLGKNPERAIPILNALASVDALQMTNLAENNLGSDASVTAAAIDFVKKAKNLASMNINDNFGELDHENSTKMMDALRENKNITSLELRGNWLGWHPDGADALAKMLGKDGSLKLKSIDLGDNFSSSRAQNAVTLLHALRDNTTLESAGLAKNQLGRSELTANATFDMLRTNRTLESVDLKGNGLGMARDRNLVEPLAAALRENTNLKSIDLRDNGFSAEELEVLSKLAEETGKTILRDTI</sequence>
<dbReference type="InterPro" id="IPR032675">
    <property type="entry name" value="LRR_dom_sf"/>
</dbReference>
<evidence type="ECO:0000256" key="2">
    <source>
        <dbReference type="SAM" id="MobiDB-lite"/>
    </source>
</evidence>
<gene>
    <name evidence="3" type="ORF">BSTAB16_6757</name>
</gene>
<proteinExistence type="predicted"/>
<dbReference type="Gene3D" id="3.80.10.10">
    <property type="entry name" value="Ribonuclease Inhibitor"/>
    <property type="match status" value="2"/>
</dbReference>
<evidence type="ECO:0000313" key="3">
    <source>
        <dbReference type="EMBL" id="VBB16550.1"/>
    </source>
</evidence>
<keyword evidence="4" id="KW-1185">Reference proteome</keyword>
<evidence type="ECO:0000256" key="1">
    <source>
        <dbReference type="ARBA" id="ARBA00022737"/>
    </source>
</evidence>
<accession>A0AAJ5T8G9</accession>
<dbReference type="Pfam" id="PF13516">
    <property type="entry name" value="LRR_6"/>
    <property type="match status" value="2"/>
</dbReference>
<dbReference type="EMBL" id="LR025744">
    <property type="protein sequence ID" value="VBB16550.1"/>
    <property type="molecule type" value="Genomic_DNA"/>
</dbReference>
<evidence type="ECO:0000313" key="4">
    <source>
        <dbReference type="Proteomes" id="UP000268684"/>
    </source>
</evidence>
<reference evidence="3 4" key="1">
    <citation type="submission" date="2017-11" db="EMBL/GenBank/DDBJ databases">
        <authorList>
            <person name="Seth-Smith MB H."/>
        </authorList>
    </citation>
    <scope>NUCLEOTIDE SEQUENCE [LARGE SCALE GENOMIC DNA]</scope>
    <source>
        <strain evidence="3">E</strain>
    </source>
</reference>
<dbReference type="SUPFAM" id="SSF52047">
    <property type="entry name" value="RNI-like"/>
    <property type="match status" value="1"/>
</dbReference>
<name>A0AAJ5T8G9_9BURK</name>
<dbReference type="InterPro" id="IPR052201">
    <property type="entry name" value="LRR-containing_regulator"/>
</dbReference>
<dbReference type="InterPro" id="IPR001611">
    <property type="entry name" value="Leu-rich_rpt"/>
</dbReference>
<dbReference type="PANTHER" id="PTHR24111">
    <property type="entry name" value="LEUCINE-RICH REPEAT-CONTAINING PROTEIN 34"/>
    <property type="match status" value="1"/>
</dbReference>
<feature type="region of interest" description="Disordered" evidence="2">
    <location>
        <begin position="1"/>
        <end position="42"/>
    </location>
</feature>
<organism evidence="3 4">
    <name type="scientific">Burkholderia stabilis</name>
    <dbReference type="NCBI Taxonomy" id="95485"/>
    <lineage>
        <taxon>Bacteria</taxon>
        <taxon>Pseudomonadati</taxon>
        <taxon>Pseudomonadota</taxon>
        <taxon>Betaproteobacteria</taxon>
        <taxon>Burkholderiales</taxon>
        <taxon>Burkholderiaceae</taxon>
        <taxon>Burkholderia</taxon>
        <taxon>Burkholderia cepacia complex</taxon>
    </lineage>
</organism>
<dbReference type="RefSeq" id="WP_122173976.1">
    <property type="nucleotide sequence ID" value="NZ_LR025744.1"/>
</dbReference>
<keyword evidence="1" id="KW-0677">Repeat</keyword>
<dbReference type="PANTHER" id="PTHR24111:SF0">
    <property type="entry name" value="LEUCINE-RICH REPEAT-CONTAINING PROTEIN"/>
    <property type="match status" value="1"/>
</dbReference>
<dbReference type="AlphaFoldDB" id="A0AAJ5T8G9"/>
<dbReference type="GeneID" id="71059168"/>